<dbReference type="Pfam" id="PF01648">
    <property type="entry name" value="ACPS"/>
    <property type="match status" value="1"/>
</dbReference>
<evidence type="ECO:0000256" key="2">
    <source>
        <dbReference type="ARBA" id="ARBA00022679"/>
    </source>
</evidence>
<evidence type="ECO:0000313" key="5">
    <source>
        <dbReference type="EMBL" id="TDC31716.1"/>
    </source>
</evidence>
<dbReference type="GO" id="GO:0005829">
    <property type="term" value="C:cytosol"/>
    <property type="evidence" value="ECO:0007669"/>
    <property type="project" value="TreeGrafter"/>
</dbReference>
<evidence type="ECO:0000313" key="6">
    <source>
        <dbReference type="Proteomes" id="UP000295075"/>
    </source>
</evidence>
<dbReference type="GO" id="GO:0019878">
    <property type="term" value="P:lysine biosynthetic process via aminoadipic acid"/>
    <property type="evidence" value="ECO:0007669"/>
    <property type="project" value="TreeGrafter"/>
</dbReference>
<dbReference type="RefSeq" id="WP_238176109.1">
    <property type="nucleotide sequence ID" value="NZ_SMKA01000030.1"/>
</dbReference>
<proteinExistence type="inferred from homology"/>
<organism evidence="5 6">
    <name type="scientific">Kribbella albertanoniae</name>
    <dbReference type="NCBI Taxonomy" id="1266829"/>
    <lineage>
        <taxon>Bacteria</taxon>
        <taxon>Bacillati</taxon>
        <taxon>Actinomycetota</taxon>
        <taxon>Actinomycetes</taxon>
        <taxon>Propionibacteriales</taxon>
        <taxon>Kribbellaceae</taxon>
        <taxon>Kribbella</taxon>
    </lineage>
</organism>
<comment type="similarity">
    <text evidence="1">Belongs to the P-Pant transferase superfamily. Gsp/Sfp/HetI/AcpT family.</text>
</comment>
<comment type="caution">
    <text evidence="5">The sequence shown here is derived from an EMBL/GenBank/DDBJ whole genome shotgun (WGS) entry which is preliminary data.</text>
</comment>
<gene>
    <name evidence="5" type="ORF">E1261_10190</name>
</gene>
<dbReference type="SUPFAM" id="SSF56214">
    <property type="entry name" value="4'-phosphopantetheinyl transferase"/>
    <property type="match status" value="2"/>
</dbReference>
<protein>
    <submittedName>
        <fullName evidence="5">4'-phosphopantetheinyl transferase superfamily protein</fullName>
    </submittedName>
</protein>
<name>A0A4R4Q8S1_9ACTN</name>
<dbReference type="Proteomes" id="UP000295075">
    <property type="component" value="Unassembled WGS sequence"/>
</dbReference>
<evidence type="ECO:0000256" key="1">
    <source>
        <dbReference type="ARBA" id="ARBA00010990"/>
    </source>
</evidence>
<dbReference type="EMBL" id="SMKA01000030">
    <property type="protein sequence ID" value="TDC31716.1"/>
    <property type="molecule type" value="Genomic_DNA"/>
</dbReference>
<dbReference type="PANTHER" id="PTHR12215:SF10">
    <property type="entry name" value="L-AMINOADIPATE-SEMIALDEHYDE DEHYDROGENASE-PHOSPHOPANTETHEINYL TRANSFERASE"/>
    <property type="match status" value="1"/>
</dbReference>
<dbReference type="GO" id="GO:0008897">
    <property type="term" value="F:holo-[acyl-carrier-protein] synthase activity"/>
    <property type="evidence" value="ECO:0007669"/>
    <property type="project" value="InterPro"/>
</dbReference>
<evidence type="ECO:0000259" key="3">
    <source>
        <dbReference type="Pfam" id="PF01648"/>
    </source>
</evidence>
<dbReference type="InterPro" id="IPR037143">
    <property type="entry name" value="4-PPantetheinyl_Trfase_dom_sf"/>
</dbReference>
<feature type="domain" description="4'-phosphopantetheinyl transferase" evidence="3">
    <location>
        <begin position="104"/>
        <end position="193"/>
    </location>
</feature>
<dbReference type="InterPro" id="IPR055066">
    <property type="entry name" value="AASDHPPT_N"/>
</dbReference>
<dbReference type="InterPro" id="IPR008278">
    <property type="entry name" value="4-PPantetheinyl_Trfase_dom"/>
</dbReference>
<reference evidence="5 6" key="1">
    <citation type="submission" date="2019-03" db="EMBL/GenBank/DDBJ databases">
        <title>Draft genome sequences of novel Actinobacteria.</title>
        <authorList>
            <person name="Sahin N."/>
            <person name="Ay H."/>
            <person name="Saygin H."/>
        </authorList>
    </citation>
    <scope>NUCLEOTIDE SEQUENCE [LARGE SCALE GENOMIC DNA]</scope>
    <source>
        <strain evidence="5 6">JCM 30547</strain>
    </source>
</reference>
<keyword evidence="6" id="KW-1185">Reference proteome</keyword>
<dbReference type="Pfam" id="PF22624">
    <property type="entry name" value="AASDHPPT_N"/>
    <property type="match status" value="1"/>
</dbReference>
<dbReference type="InterPro" id="IPR050559">
    <property type="entry name" value="P-Pant_transferase_sf"/>
</dbReference>
<dbReference type="AlphaFoldDB" id="A0A4R4Q8S1"/>
<accession>A0A4R4Q8S1</accession>
<keyword evidence="2 5" id="KW-0808">Transferase</keyword>
<dbReference type="Gene3D" id="3.90.470.20">
    <property type="entry name" value="4'-phosphopantetheinyl transferase domain"/>
    <property type="match status" value="2"/>
</dbReference>
<evidence type="ECO:0000259" key="4">
    <source>
        <dbReference type="Pfam" id="PF22624"/>
    </source>
</evidence>
<dbReference type="GO" id="GO:0000287">
    <property type="term" value="F:magnesium ion binding"/>
    <property type="evidence" value="ECO:0007669"/>
    <property type="project" value="InterPro"/>
</dbReference>
<feature type="domain" description="4'-phosphopantetheinyl transferase N-terminal" evidence="4">
    <location>
        <begin position="20"/>
        <end position="99"/>
    </location>
</feature>
<sequence length="222" mass="23993">MNEVEVWWAGIGQARPEFVADLNAVEQERYARYLRDADKARFLLGVTMVRRLLGARMSLPPANVVLDRACRDCGKPHGKVQAEGVELSVSHSGDWVGLAIGTAPVGLDVEQIGSLVDVDGVAGMSLAPEELQELKRYDGIEKARAFTRYWTRKEALLKATGDGIGAGLSTVVVSPPDQPAAVVRWNSGPAQLSDLEIDTNHLAALAVLSAEPPVVRVDQFRV</sequence>
<dbReference type="PANTHER" id="PTHR12215">
    <property type="entry name" value="PHOSPHOPANTETHEINE TRANSFERASE"/>
    <property type="match status" value="1"/>
</dbReference>